<name>A0ABX7EWQ5_9HYPH</name>
<proteinExistence type="predicted"/>
<evidence type="ECO:0000313" key="2">
    <source>
        <dbReference type="Proteomes" id="UP000596351"/>
    </source>
</evidence>
<protein>
    <recommendedName>
        <fullName evidence="3">DUF982 domain-containing protein</fullName>
    </recommendedName>
</protein>
<dbReference type="EMBL" id="CP032405">
    <property type="protein sequence ID" value="QRF52298.1"/>
    <property type="molecule type" value="Genomic_DNA"/>
</dbReference>
<evidence type="ECO:0008006" key="3">
    <source>
        <dbReference type="Google" id="ProtNLM"/>
    </source>
</evidence>
<gene>
    <name evidence="1" type="ORF">D4A92_13065</name>
</gene>
<dbReference type="Proteomes" id="UP000596351">
    <property type="component" value="Chromosome"/>
</dbReference>
<accession>A0ABX7EWQ5</accession>
<keyword evidence="2" id="KW-1185">Reference proteome</keyword>
<reference evidence="1 2" key="1">
    <citation type="submission" date="2018-09" db="EMBL/GenBank/DDBJ databases">
        <title>Rhizobium sp. MAE2-X.</title>
        <authorList>
            <person name="Lee Y."/>
            <person name="Jeon C.O."/>
        </authorList>
    </citation>
    <scope>NUCLEOTIDE SEQUENCE [LARGE SCALE GENOMIC DNA]</scope>
    <source>
        <strain evidence="1 2">MAE2-X</strain>
    </source>
</reference>
<organism evidence="1 2">
    <name type="scientific">Rhizobium rosettiformans</name>
    <dbReference type="NCBI Taxonomy" id="1368430"/>
    <lineage>
        <taxon>Bacteria</taxon>
        <taxon>Pseudomonadati</taxon>
        <taxon>Pseudomonadota</taxon>
        <taxon>Alphaproteobacteria</taxon>
        <taxon>Hyphomicrobiales</taxon>
        <taxon>Rhizobiaceae</taxon>
        <taxon>Rhizobium/Agrobacterium group</taxon>
        <taxon>Rhizobium</taxon>
    </lineage>
</organism>
<sequence>MKERILRLATSLFRRGAKADFRNVFRCFPRAFRFVNSLETAVFRFLLVSAPSFPYIAAIEDCERLCLRAFSARQISFNVDIPAVECLGGKPND</sequence>
<evidence type="ECO:0000313" key="1">
    <source>
        <dbReference type="EMBL" id="QRF52298.1"/>
    </source>
</evidence>
<dbReference type="RefSeq" id="WP_203013824.1">
    <property type="nucleotide sequence ID" value="NZ_CP032405.1"/>
</dbReference>